<dbReference type="SUPFAM" id="SSF56601">
    <property type="entry name" value="beta-lactamase/transpeptidase-like"/>
    <property type="match status" value="1"/>
</dbReference>
<evidence type="ECO:0000256" key="3">
    <source>
        <dbReference type="ARBA" id="ARBA00007090"/>
    </source>
</evidence>
<dbReference type="PATRIC" id="fig|883158.3.peg.20"/>
<dbReference type="Pfam" id="PF00912">
    <property type="entry name" value="Transgly"/>
    <property type="match status" value="1"/>
</dbReference>
<keyword evidence="6" id="KW-0121">Carboxypeptidase</keyword>
<dbReference type="eggNOG" id="COG5009">
    <property type="taxonomic scope" value="Bacteria"/>
</dbReference>
<dbReference type="InterPro" id="IPR001264">
    <property type="entry name" value="Glyco_trans_51"/>
</dbReference>
<evidence type="ECO:0000256" key="17">
    <source>
        <dbReference type="ARBA" id="ARBA00049902"/>
    </source>
</evidence>
<keyword evidence="18" id="KW-0812">Transmembrane</keyword>
<evidence type="ECO:0000256" key="4">
    <source>
        <dbReference type="ARBA" id="ARBA00007739"/>
    </source>
</evidence>
<comment type="catalytic activity">
    <reaction evidence="16">
        <text>Preferential cleavage: (Ac)2-L-Lys-D-Ala-|-D-Ala. Also transpeptidation of peptidyl-alanyl moieties that are N-acyl substituents of D-alanine.</text>
        <dbReference type="EC" id="3.4.16.4"/>
    </reaction>
</comment>
<evidence type="ECO:0000256" key="18">
    <source>
        <dbReference type="SAM" id="Phobius"/>
    </source>
</evidence>
<dbReference type="GO" id="GO:0030288">
    <property type="term" value="C:outer membrane-bounded periplasmic space"/>
    <property type="evidence" value="ECO:0007669"/>
    <property type="project" value="TreeGrafter"/>
</dbReference>
<keyword evidence="5" id="KW-1003">Cell membrane</keyword>
<dbReference type="Pfam" id="PF00905">
    <property type="entry name" value="Transpeptidase"/>
    <property type="match status" value="1"/>
</dbReference>
<name>H1PZD1_9BACT</name>
<dbReference type="SUPFAM" id="SSF53955">
    <property type="entry name" value="Lysozyme-like"/>
    <property type="match status" value="1"/>
</dbReference>
<evidence type="ECO:0000256" key="2">
    <source>
        <dbReference type="ARBA" id="ARBA00004752"/>
    </source>
</evidence>
<dbReference type="InterPro" id="IPR036950">
    <property type="entry name" value="PBP_transglycosylase"/>
</dbReference>
<dbReference type="RefSeq" id="WP_006950840.1">
    <property type="nucleotide sequence ID" value="NZ_JH594521.1"/>
</dbReference>
<dbReference type="EMBL" id="AGWK01000001">
    <property type="protein sequence ID" value="EHO74976.1"/>
    <property type="molecule type" value="Genomic_DNA"/>
</dbReference>
<keyword evidence="14" id="KW-0511">Multifunctional enzyme</keyword>
<comment type="catalytic activity">
    <reaction evidence="17">
        <text>[GlcNAc-(1-&gt;4)-Mur2Ac(oyl-L-Ala-gamma-D-Glu-L-Lys-D-Ala-D-Ala)](n)-di-trans,octa-cis-undecaprenyl diphosphate + beta-D-GlcNAc-(1-&gt;4)-Mur2Ac(oyl-L-Ala-gamma-D-Glu-L-Lys-D-Ala-D-Ala)-di-trans,octa-cis-undecaprenyl diphosphate = [GlcNAc-(1-&gt;4)-Mur2Ac(oyl-L-Ala-gamma-D-Glu-L-Lys-D-Ala-D-Ala)](n+1)-di-trans,octa-cis-undecaprenyl diphosphate + di-trans,octa-cis-undecaprenyl diphosphate + H(+)</text>
        <dbReference type="Rhea" id="RHEA:23708"/>
        <dbReference type="Rhea" id="RHEA-COMP:9602"/>
        <dbReference type="Rhea" id="RHEA-COMP:9603"/>
        <dbReference type="ChEBI" id="CHEBI:15378"/>
        <dbReference type="ChEBI" id="CHEBI:58405"/>
        <dbReference type="ChEBI" id="CHEBI:60033"/>
        <dbReference type="ChEBI" id="CHEBI:78435"/>
        <dbReference type="EC" id="2.4.99.28"/>
    </reaction>
</comment>
<keyword evidence="18" id="KW-1133">Transmembrane helix</keyword>
<dbReference type="GO" id="GO:0006508">
    <property type="term" value="P:proteolysis"/>
    <property type="evidence" value="ECO:0007669"/>
    <property type="project" value="UniProtKB-KW"/>
</dbReference>
<evidence type="ECO:0000313" key="22">
    <source>
        <dbReference type="Proteomes" id="UP000016023"/>
    </source>
</evidence>
<evidence type="ECO:0000256" key="12">
    <source>
        <dbReference type="ARBA" id="ARBA00022984"/>
    </source>
</evidence>
<evidence type="ECO:0000259" key="19">
    <source>
        <dbReference type="Pfam" id="PF00905"/>
    </source>
</evidence>
<dbReference type="Gene3D" id="3.40.710.10">
    <property type="entry name" value="DD-peptidase/beta-lactamase superfamily"/>
    <property type="match status" value="2"/>
</dbReference>
<comment type="similarity">
    <text evidence="4">In the N-terminal section; belongs to the glycosyltransferase 51 family.</text>
</comment>
<keyword evidence="15" id="KW-0961">Cell wall biogenesis/degradation</keyword>
<evidence type="ECO:0000256" key="1">
    <source>
        <dbReference type="ARBA" id="ARBA00004236"/>
    </source>
</evidence>
<dbReference type="GO" id="GO:0008955">
    <property type="term" value="F:peptidoglycan glycosyltransferase activity"/>
    <property type="evidence" value="ECO:0007669"/>
    <property type="project" value="UniProtKB-EC"/>
</dbReference>
<dbReference type="STRING" id="883158.HMPREF9140_00019"/>
<keyword evidence="22" id="KW-1185">Reference proteome</keyword>
<reference evidence="21 22" key="1">
    <citation type="submission" date="2011-12" db="EMBL/GenBank/DDBJ databases">
        <title>The Genome Sequence of Prevotella micans F0438.</title>
        <authorList>
            <consortium name="The Broad Institute Genome Sequencing Platform"/>
            <person name="Earl A."/>
            <person name="Ward D."/>
            <person name="Feldgarden M."/>
            <person name="Gevers D."/>
            <person name="Izard J."/>
            <person name="Baranova O.V."/>
            <person name="Blanton J.M."/>
            <person name="Wade W.G."/>
            <person name="Dewhirst F.E."/>
            <person name="Young S.K."/>
            <person name="Zeng Q."/>
            <person name="Gargeya S."/>
            <person name="Fitzgerald M."/>
            <person name="Haas B."/>
            <person name="Abouelleil A."/>
            <person name="Alvarado L."/>
            <person name="Arachchi H.M."/>
            <person name="Berlin A."/>
            <person name="Chapman S.B."/>
            <person name="Gearin G."/>
            <person name="Goldberg J."/>
            <person name="Griggs A."/>
            <person name="Gujja S."/>
            <person name="Hansen M."/>
            <person name="Heiman D."/>
            <person name="Howarth C."/>
            <person name="Larimer J."/>
            <person name="Lui A."/>
            <person name="MacDonald P.J.P."/>
            <person name="McCowen C."/>
            <person name="Montmayeur A."/>
            <person name="Murphy C."/>
            <person name="Neiman D."/>
            <person name="Pearson M."/>
            <person name="Priest M."/>
            <person name="Roberts A."/>
            <person name="Saif S."/>
            <person name="Shea T."/>
            <person name="Sisk P."/>
            <person name="Stolte C."/>
            <person name="Sykes S."/>
            <person name="Wortman J."/>
            <person name="Nusbaum C."/>
            <person name="Birren B."/>
        </authorList>
    </citation>
    <scope>NUCLEOTIDE SEQUENCE [LARGE SCALE GENOMIC DNA]</scope>
    <source>
        <strain evidence="21 22">F0438</strain>
    </source>
</reference>
<dbReference type="InterPro" id="IPR001460">
    <property type="entry name" value="PCN-bd_Tpept"/>
</dbReference>
<keyword evidence="9" id="KW-0808">Transferase</keyword>
<organism evidence="21 22">
    <name type="scientific">Prevotella micans F0438</name>
    <dbReference type="NCBI Taxonomy" id="883158"/>
    <lineage>
        <taxon>Bacteria</taxon>
        <taxon>Pseudomonadati</taxon>
        <taxon>Bacteroidota</taxon>
        <taxon>Bacteroidia</taxon>
        <taxon>Bacteroidales</taxon>
        <taxon>Prevotellaceae</taxon>
        <taxon>Prevotella</taxon>
    </lineage>
</organism>
<evidence type="ECO:0000313" key="21">
    <source>
        <dbReference type="EMBL" id="EHO74976.1"/>
    </source>
</evidence>
<dbReference type="GO" id="GO:0071555">
    <property type="term" value="P:cell wall organization"/>
    <property type="evidence" value="ECO:0007669"/>
    <property type="project" value="UniProtKB-KW"/>
</dbReference>
<sequence length="767" mass="86920">MRKHIVQSLWAALILLVISASVFFVAVWNGWIGYMPDMEELSNPIDKFASQVYSADGKLMGTWNQDNANRVAIDYNNLSPHLVHALVATEDERFYEHSGIDFIALGRAIVKRGVMQQASAGGGSTITQQLAKQVYSEKAHSTFERLMQKPIEWIIAIKLERHFTKEEIIAMYFNYFDFLHNAVGIERAANIYFNKPPRRLSITQAATLVGLCKNPSMFNPLRYPKRCLQRRNVVLTQMCRSAYITKEELNELMARPLELDYKKTKPIEGAAEYFQAFLRRYMMAPKPVRNDYSEWQERQFVLDSIAWEQDPLYGWCNKNLKRNGEPYNVNTDGLRIYTTIDTRMQQYAEQAVRKHVGGYLQAQFNIANQYKKNAPFSNNISRATIKAILNRACKLSMRYQRLKEQGATPEEIRRSFQTPHEMTLFTYHGEIDTVMTPIDSVRYYKSFLRSAFVSMEPYTGAVKAYVGGIDYQHFKYDMVMGGRRQVGSTIKPFLYALAMQNGMTPCSTAPNVQRSYGGWTPRNGSRARYGQQVPLAWGLKFSNNWISAYLITLLGTSPFVGILHDFGLNNPDIEKYASPVLCLGPCEASVCEMASGYTTFVNHGIRCAPLFVTKIEDSHGNVIAKFQPLMNEVISEDNSYKMIGMLQGVVDGGTGSRLRYAFNIRNEVGGKTGTTNNNSDGWFMGFTPQLVNGCWVGGDDRDIHFDNMSLGQGATMALPIWAYYMQLVYADKRLGYSPSAKFKIPAGFDPCSVSDSTAVNGIQEIYQ</sequence>
<evidence type="ECO:0000256" key="10">
    <source>
        <dbReference type="ARBA" id="ARBA00022801"/>
    </source>
</evidence>
<evidence type="ECO:0000256" key="11">
    <source>
        <dbReference type="ARBA" id="ARBA00022960"/>
    </source>
</evidence>
<dbReference type="Proteomes" id="UP000016023">
    <property type="component" value="Unassembled WGS sequence"/>
</dbReference>
<evidence type="ECO:0000256" key="13">
    <source>
        <dbReference type="ARBA" id="ARBA00023136"/>
    </source>
</evidence>
<evidence type="ECO:0000256" key="5">
    <source>
        <dbReference type="ARBA" id="ARBA00022475"/>
    </source>
</evidence>
<evidence type="ECO:0000256" key="8">
    <source>
        <dbReference type="ARBA" id="ARBA00022676"/>
    </source>
</evidence>
<dbReference type="InterPro" id="IPR023346">
    <property type="entry name" value="Lysozyme-like_dom_sf"/>
</dbReference>
<comment type="caution">
    <text evidence="21">The sequence shown here is derived from an EMBL/GenBank/DDBJ whole genome shotgun (WGS) entry which is preliminary data.</text>
</comment>
<feature type="domain" description="Glycosyl transferase family 51" evidence="20">
    <location>
        <begin position="57"/>
        <end position="238"/>
    </location>
</feature>
<dbReference type="GO" id="GO:0009252">
    <property type="term" value="P:peptidoglycan biosynthetic process"/>
    <property type="evidence" value="ECO:0007669"/>
    <property type="project" value="UniProtKB-KW"/>
</dbReference>
<feature type="domain" description="Penicillin-binding protein transpeptidase" evidence="19">
    <location>
        <begin position="451"/>
        <end position="689"/>
    </location>
</feature>
<dbReference type="GO" id="GO:0008658">
    <property type="term" value="F:penicillin binding"/>
    <property type="evidence" value="ECO:0007669"/>
    <property type="project" value="InterPro"/>
</dbReference>
<keyword evidence="8" id="KW-0328">Glycosyltransferase</keyword>
<dbReference type="InterPro" id="IPR012338">
    <property type="entry name" value="Beta-lactam/transpept-like"/>
</dbReference>
<dbReference type="Gene3D" id="1.10.3810.10">
    <property type="entry name" value="Biosynthetic peptidoglycan transglycosylase-like"/>
    <property type="match status" value="1"/>
</dbReference>
<evidence type="ECO:0000256" key="15">
    <source>
        <dbReference type="ARBA" id="ARBA00023316"/>
    </source>
</evidence>
<keyword evidence="11" id="KW-0133">Cell shape</keyword>
<accession>H1PZD1</accession>
<dbReference type="PANTHER" id="PTHR32282">
    <property type="entry name" value="BINDING PROTEIN TRANSPEPTIDASE, PUTATIVE-RELATED"/>
    <property type="match status" value="1"/>
</dbReference>
<dbReference type="HOGENOM" id="CLU_006354_2_4_10"/>
<evidence type="ECO:0000256" key="14">
    <source>
        <dbReference type="ARBA" id="ARBA00023268"/>
    </source>
</evidence>
<comment type="similarity">
    <text evidence="3">In the C-terminal section; belongs to the transpeptidase family.</text>
</comment>
<dbReference type="InterPro" id="IPR050396">
    <property type="entry name" value="Glycosyltr_51/Transpeptidase"/>
</dbReference>
<evidence type="ECO:0000259" key="20">
    <source>
        <dbReference type="Pfam" id="PF00912"/>
    </source>
</evidence>
<dbReference type="PANTHER" id="PTHR32282:SF11">
    <property type="entry name" value="PENICILLIN-BINDING PROTEIN 1B"/>
    <property type="match status" value="1"/>
</dbReference>
<evidence type="ECO:0000256" key="7">
    <source>
        <dbReference type="ARBA" id="ARBA00022670"/>
    </source>
</evidence>
<evidence type="ECO:0000256" key="16">
    <source>
        <dbReference type="ARBA" id="ARBA00034000"/>
    </source>
</evidence>
<feature type="transmembrane region" description="Helical" evidence="18">
    <location>
        <begin position="12"/>
        <end position="34"/>
    </location>
</feature>
<proteinExistence type="inferred from homology"/>
<keyword evidence="10" id="KW-0378">Hydrolase</keyword>
<evidence type="ECO:0000256" key="6">
    <source>
        <dbReference type="ARBA" id="ARBA00022645"/>
    </source>
</evidence>
<keyword evidence="7" id="KW-0645">Protease</keyword>
<keyword evidence="12" id="KW-0573">Peptidoglycan synthesis</keyword>
<gene>
    <name evidence="21" type="ORF">HMPREF9140_00019</name>
</gene>
<evidence type="ECO:0000256" key="9">
    <source>
        <dbReference type="ARBA" id="ARBA00022679"/>
    </source>
</evidence>
<comment type="pathway">
    <text evidence="2">Cell wall biogenesis; peptidoglycan biosynthesis.</text>
</comment>
<dbReference type="GO" id="GO:0008360">
    <property type="term" value="P:regulation of cell shape"/>
    <property type="evidence" value="ECO:0007669"/>
    <property type="project" value="UniProtKB-KW"/>
</dbReference>
<protein>
    <submittedName>
        <fullName evidence="21">Uncharacterized protein</fullName>
    </submittedName>
</protein>
<dbReference type="GO" id="GO:0005886">
    <property type="term" value="C:plasma membrane"/>
    <property type="evidence" value="ECO:0007669"/>
    <property type="project" value="UniProtKB-SubCell"/>
</dbReference>
<dbReference type="AlphaFoldDB" id="H1PZD1"/>
<dbReference type="GO" id="GO:0009002">
    <property type="term" value="F:serine-type D-Ala-D-Ala carboxypeptidase activity"/>
    <property type="evidence" value="ECO:0007669"/>
    <property type="project" value="UniProtKB-EC"/>
</dbReference>
<keyword evidence="13 18" id="KW-0472">Membrane</keyword>
<comment type="subcellular location">
    <subcellularLocation>
        <location evidence="1">Cell membrane</location>
    </subcellularLocation>
</comment>